<protein>
    <submittedName>
        <fullName evidence="2">Putative secreted protein</fullName>
    </submittedName>
</protein>
<evidence type="ECO:0000256" key="1">
    <source>
        <dbReference type="SAM" id="SignalP"/>
    </source>
</evidence>
<organism evidence="2">
    <name type="scientific">Anopheles darlingi</name>
    <name type="common">Mosquito</name>
    <dbReference type="NCBI Taxonomy" id="43151"/>
    <lineage>
        <taxon>Eukaryota</taxon>
        <taxon>Metazoa</taxon>
        <taxon>Ecdysozoa</taxon>
        <taxon>Arthropoda</taxon>
        <taxon>Hexapoda</taxon>
        <taxon>Insecta</taxon>
        <taxon>Pterygota</taxon>
        <taxon>Neoptera</taxon>
        <taxon>Endopterygota</taxon>
        <taxon>Diptera</taxon>
        <taxon>Nematocera</taxon>
        <taxon>Culicoidea</taxon>
        <taxon>Culicidae</taxon>
        <taxon>Anophelinae</taxon>
        <taxon>Anopheles</taxon>
    </lineage>
</organism>
<reference evidence="2" key="1">
    <citation type="submission" date="2018-01" db="EMBL/GenBank/DDBJ databases">
        <title>An insight into the sialome of Amazonian anophelines.</title>
        <authorList>
            <person name="Ribeiro J.M."/>
            <person name="Scarpassa V."/>
            <person name="Calvo E."/>
        </authorList>
    </citation>
    <scope>NUCLEOTIDE SEQUENCE</scope>
</reference>
<feature type="signal peptide" evidence="1">
    <location>
        <begin position="1"/>
        <end position="27"/>
    </location>
</feature>
<accession>A0A2M4DLB5</accession>
<name>A0A2M4DLB5_ANODA</name>
<evidence type="ECO:0000313" key="2">
    <source>
        <dbReference type="EMBL" id="MBW78337.1"/>
    </source>
</evidence>
<dbReference type="AlphaFoldDB" id="A0A2M4DLB5"/>
<dbReference type="EMBL" id="GGFL01014159">
    <property type="protein sequence ID" value="MBW78337.1"/>
    <property type="molecule type" value="Transcribed_RNA"/>
</dbReference>
<keyword evidence="1" id="KW-0732">Signal</keyword>
<feature type="chain" id="PRO_5014837661" evidence="1">
    <location>
        <begin position="28"/>
        <end position="104"/>
    </location>
</feature>
<proteinExistence type="predicted"/>
<sequence length="104" mass="11558">MALAGRFVLLALLLTWWWMMPFTAVAAAPTPSYRRRTRDTFPPRRDVEAVELSTAHDAVGVRAGRYLAFSTVEDVEGGGQRRCDLVHSGSDMQHSALIPLFLAK</sequence>